<protein>
    <recommendedName>
        <fullName evidence="2">Protein rogdi homolog</fullName>
    </recommendedName>
</protein>
<dbReference type="AlphaFoldDB" id="A0A8C4PZI7"/>
<evidence type="ECO:0000313" key="3">
    <source>
        <dbReference type="Ensembl" id="ENSEBUP00000007298.1"/>
    </source>
</evidence>
<organism evidence="3 4">
    <name type="scientific">Eptatretus burgeri</name>
    <name type="common">Inshore hagfish</name>
    <dbReference type="NCBI Taxonomy" id="7764"/>
    <lineage>
        <taxon>Eukaryota</taxon>
        <taxon>Metazoa</taxon>
        <taxon>Chordata</taxon>
        <taxon>Craniata</taxon>
        <taxon>Vertebrata</taxon>
        <taxon>Cyclostomata</taxon>
        <taxon>Myxini</taxon>
        <taxon>Myxiniformes</taxon>
        <taxon>Myxinidae</taxon>
        <taxon>Eptatretinae</taxon>
        <taxon>Eptatretus</taxon>
    </lineage>
</organism>
<accession>A0A8C4PZI7</accession>
<dbReference type="Ensembl" id="ENSEBUT00000007776.1">
    <property type="protein sequence ID" value="ENSEBUP00000007298.1"/>
    <property type="gene ID" value="ENSEBUG00000004774.1"/>
</dbReference>
<dbReference type="OMA" id="FEWVMRD"/>
<evidence type="ECO:0000256" key="2">
    <source>
        <dbReference type="ARBA" id="ARBA00022046"/>
    </source>
</evidence>
<dbReference type="GO" id="GO:0043291">
    <property type="term" value="C:RAVE complex"/>
    <property type="evidence" value="ECO:0007669"/>
    <property type="project" value="TreeGrafter"/>
</dbReference>
<dbReference type="PANTHER" id="PTHR13618:SF1">
    <property type="entry name" value="PROTEIN ROGDI HOMOLOG"/>
    <property type="match status" value="1"/>
</dbReference>
<dbReference type="Proteomes" id="UP000694388">
    <property type="component" value="Unplaced"/>
</dbReference>
<reference evidence="3" key="1">
    <citation type="submission" date="2025-08" db="UniProtKB">
        <authorList>
            <consortium name="Ensembl"/>
        </authorList>
    </citation>
    <scope>IDENTIFICATION</scope>
</reference>
<dbReference type="PANTHER" id="PTHR13618">
    <property type="entry name" value="LEUCINE ZIPPER CONTAINING TRANSCRIPTION FACTOR LZF1"/>
    <property type="match status" value="1"/>
</dbReference>
<sequence length="198" mass="22756">MKLSKQSQPLHTFFREDKRWKMQQIQDAGNHLHLALQLVSSRDKKYIFHTGAEVNKLMESVLQQLNRARNRLTIPAAMTLPDLVNTNGAKMFNPPLPSDVLVNFYVHHNKLCLILYQVHPLQTNLNKNFKAAGGSVCHSPGAMFEYGGQKFEVSHAHKVESTVAWLNQVLLYTTLALQLSQQLRDKVSVFENYWSKHY</sequence>
<comment type="similarity">
    <text evidence="1">Belongs to the rogdi family.</text>
</comment>
<proteinExistence type="inferred from homology"/>
<evidence type="ECO:0000256" key="1">
    <source>
        <dbReference type="ARBA" id="ARBA00005535"/>
    </source>
</evidence>
<dbReference type="Pfam" id="PF10259">
    <property type="entry name" value="Rogdi_lz"/>
    <property type="match status" value="1"/>
</dbReference>
<keyword evidence="4" id="KW-1185">Reference proteome</keyword>
<reference evidence="3" key="2">
    <citation type="submission" date="2025-09" db="UniProtKB">
        <authorList>
            <consortium name="Ensembl"/>
        </authorList>
    </citation>
    <scope>IDENTIFICATION</scope>
</reference>
<name>A0A8C4PZI7_EPTBU</name>
<dbReference type="InterPro" id="IPR028241">
    <property type="entry name" value="RAVE2/Rogdi"/>
</dbReference>
<evidence type="ECO:0000313" key="4">
    <source>
        <dbReference type="Proteomes" id="UP000694388"/>
    </source>
</evidence>
<dbReference type="GeneTree" id="ENSGT00390000007164"/>